<proteinExistence type="predicted"/>
<accession>A0ABP0YX01</accession>
<protein>
    <recommendedName>
        <fullName evidence="2">CRIB domain-containing protein</fullName>
    </recommendedName>
</protein>
<organism evidence="3 4">
    <name type="scientific">Citrullus colocynthis</name>
    <name type="common">colocynth</name>
    <dbReference type="NCBI Taxonomy" id="252529"/>
    <lineage>
        <taxon>Eukaryota</taxon>
        <taxon>Viridiplantae</taxon>
        <taxon>Streptophyta</taxon>
        <taxon>Embryophyta</taxon>
        <taxon>Tracheophyta</taxon>
        <taxon>Spermatophyta</taxon>
        <taxon>Magnoliopsida</taxon>
        <taxon>eudicotyledons</taxon>
        <taxon>Gunneridae</taxon>
        <taxon>Pentapetalae</taxon>
        <taxon>rosids</taxon>
        <taxon>fabids</taxon>
        <taxon>Cucurbitales</taxon>
        <taxon>Cucurbitaceae</taxon>
        <taxon>Benincaseae</taxon>
        <taxon>Citrullus</taxon>
    </lineage>
</organism>
<evidence type="ECO:0000256" key="1">
    <source>
        <dbReference type="SAM" id="MobiDB-lite"/>
    </source>
</evidence>
<feature type="compositionally biased region" description="Polar residues" evidence="1">
    <location>
        <begin position="155"/>
        <end position="167"/>
    </location>
</feature>
<dbReference type="Gene3D" id="3.90.810.10">
    <property type="entry name" value="CRIB domain"/>
    <property type="match status" value="1"/>
</dbReference>
<dbReference type="Proteomes" id="UP001642487">
    <property type="component" value="Chromosome 6"/>
</dbReference>
<dbReference type="PROSITE" id="PS50108">
    <property type="entry name" value="CRIB"/>
    <property type="match status" value="1"/>
</dbReference>
<dbReference type="PANTHER" id="PTHR46325:SF39">
    <property type="entry name" value="CRIB DOMAIN-CONTAINING PROTEIN RIC8"/>
    <property type="match status" value="1"/>
</dbReference>
<keyword evidence="4" id="KW-1185">Reference proteome</keyword>
<sequence>MSNNKMKGLLKGLRYISQIFDNEKEPEMQIGFPTDVKHVAHIGWDGPSVNSPSWMNEFKAPPGCSSDPLPPNGDIKPDSSVQWVSQDSKRDMAVTTRDLPELPKASRRQSSTVGGTVAESPTMREKSEKAKSKKSWKSKESSSSESIGPSRRSSDLNQGSESPTQSLPGVPKKARRKKSKEEGSTRSRSKATAAETCSSQFSDHGSDTGSVAGSISRSNDDDLLTGDGVFT</sequence>
<evidence type="ECO:0000259" key="2">
    <source>
        <dbReference type="PROSITE" id="PS50108"/>
    </source>
</evidence>
<dbReference type="InterPro" id="IPR036936">
    <property type="entry name" value="CRIB_dom_sf"/>
</dbReference>
<dbReference type="InterPro" id="IPR000095">
    <property type="entry name" value="CRIB_dom"/>
</dbReference>
<evidence type="ECO:0000313" key="4">
    <source>
        <dbReference type="Proteomes" id="UP001642487"/>
    </source>
</evidence>
<dbReference type="SMART" id="SM00285">
    <property type="entry name" value="PBD"/>
    <property type="match status" value="1"/>
</dbReference>
<feature type="compositionally biased region" description="Polar residues" evidence="1">
    <location>
        <begin position="195"/>
        <end position="217"/>
    </location>
</feature>
<dbReference type="CDD" id="cd00132">
    <property type="entry name" value="CRIB"/>
    <property type="match status" value="1"/>
</dbReference>
<feature type="domain" description="CRIB" evidence="2">
    <location>
        <begin position="30"/>
        <end position="43"/>
    </location>
</feature>
<dbReference type="PANTHER" id="PTHR46325">
    <property type="entry name" value="CRIB DOMAIN-CONTAINING PROTEIN RIC8"/>
    <property type="match status" value="1"/>
</dbReference>
<feature type="region of interest" description="Disordered" evidence="1">
    <location>
        <begin position="53"/>
        <end position="231"/>
    </location>
</feature>
<gene>
    <name evidence="3" type="ORF">CITCOLO1_LOCUS15744</name>
</gene>
<name>A0ABP0YX01_9ROSI</name>
<dbReference type="EMBL" id="OZ021740">
    <property type="protein sequence ID" value="CAK9323556.1"/>
    <property type="molecule type" value="Genomic_DNA"/>
</dbReference>
<evidence type="ECO:0000313" key="3">
    <source>
        <dbReference type="EMBL" id="CAK9323556.1"/>
    </source>
</evidence>
<reference evidence="3 4" key="1">
    <citation type="submission" date="2024-03" db="EMBL/GenBank/DDBJ databases">
        <authorList>
            <person name="Gkanogiannis A."/>
            <person name="Becerra Lopez-Lavalle L."/>
        </authorList>
    </citation>
    <scope>NUCLEOTIDE SEQUENCE [LARGE SCALE GENOMIC DNA]</scope>
</reference>
<dbReference type="Pfam" id="PF00786">
    <property type="entry name" value="PBD"/>
    <property type="match status" value="1"/>
</dbReference>